<evidence type="ECO:0000313" key="3">
    <source>
        <dbReference type="Proteomes" id="UP000271624"/>
    </source>
</evidence>
<name>A0A433V2W9_9CYAN</name>
<feature type="signal peptide" evidence="1">
    <location>
        <begin position="1"/>
        <end position="24"/>
    </location>
</feature>
<dbReference type="AlphaFoldDB" id="A0A433V2W9"/>
<dbReference type="OrthoDB" id="510093at2"/>
<evidence type="ECO:0000313" key="2">
    <source>
        <dbReference type="EMBL" id="RUT00430.1"/>
    </source>
</evidence>
<organism evidence="2 3">
    <name type="scientific">Dulcicalothrix desertica PCC 7102</name>
    <dbReference type="NCBI Taxonomy" id="232991"/>
    <lineage>
        <taxon>Bacteria</taxon>
        <taxon>Bacillati</taxon>
        <taxon>Cyanobacteriota</taxon>
        <taxon>Cyanophyceae</taxon>
        <taxon>Nostocales</taxon>
        <taxon>Calotrichaceae</taxon>
        <taxon>Dulcicalothrix</taxon>
    </lineage>
</organism>
<evidence type="ECO:0000256" key="1">
    <source>
        <dbReference type="SAM" id="SignalP"/>
    </source>
</evidence>
<dbReference type="RefSeq" id="WP_127085642.1">
    <property type="nucleotide sequence ID" value="NZ_RSCL01000024.1"/>
</dbReference>
<reference evidence="2" key="2">
    <citation type="journal article" date="2019" name="Genome Biol. Evol.">
        <title>Day and night: Metabolic profiles and evolutionary relationships of six axenic non-marine cyanobacteria.</title>
        <authorList>
            <person name="Will S.E."/>
            <person name="Henke P."/>
            <person name="Boedeker C."/>
            <person name="Huang S."/>
            <person name="Brinkmann H."/>
            <person name="Rohde M."/>
            <person name="Jarek M."/>
            <person name="Friedl T."/>
            <person name="Seufert S."/>
            <person name="Schumacher M."/>
            <person name="Overmann J."/>
            <person name="Neumann-Schaal M."/>
            <person name="Petersen J."/>
        </authorList>
    </citation>
    <scope>NUCLEOTIDE SEQUENCE [LARGE SCALE GENOMIC DNA]</scope>
    <source>
        <strain evidence="2">PCC 7102</strain>
    </source>
</reference>
<dbReference type="EMBL" id="RSCL01000024">
    <property type="protein sequence ID" value="RUT00430.1"/>
    <property type="molecule type" value="Genomic_DNA"/>
</dbReference>
<protein>
    <submittedName>
        <fullName evidence="2">Uncharacterized protein</fullName>
    </submittedName>
</protein>
<keyword evidence="1" id="KW-0732">Signal</keyword>
<sequence>MLKTVLKVSLSFLFFAALVINSNAKVEARRTQSPVVRQNRRAITKYYLYDFHREYLISPNSRYTVVWGQNSKSNRTRNYLYDIRGDKPVASLYACNGSPQGYGNITTNWRADSQVALITYNGRWAPRDACLVTVNGAQVNIYNRLQNDIVDYLINSCDIKFLRHQDRVVIDFYKNQYLLKITNYQLTLLATLYVPNSRTYNQSFLMTYNYQMIGNEIDLQLVSIRKT</sequence>
<keyword evidence="3" id="KW-1185">Reference proteome</keyword>
<proteinExistence type="predicted"/>
<gene>
    <name evidence="2" type="ORF">DSM106972_075580</name>
</gene>
<feature type="chain" id="PRO_5030092484" evidence="1">
    <location>
        <begin position="25"/>
        <end position="227"/>
    </location>
</feature>
<accession>A0A433V2W9</accession>
<comment type="caution">
    <text evidence="2">The sequence shown here is derived from an EMBL/GenBank/DDBJ whole genome shotgun (WGS) entry which is preliminary data.</text>
</comment>
<reference evidence="2" key="1">
    <citation type="submission" date="2018-12" db="EMBL/GenBank/DDBJ databases">
        <authorList>
            <person name="Will S."/>
            <person name="Neumann-Schaal M."/>
            <person name="Henke P."/>
        </authorList>
    </citation>
    <scope>NUCLEOTIDE SEQUENCE</scope>
    <source>
        <strain evidence="2">PCC 7102</strain>
    </source>
</reference>
<dbReference type="Proteomes" id="UP000271624">
    <property type="component" value="Unassembled WGS sequence"/>
</dbReference>